<evidence type="ECO:0000256" key="7">
    <source>
        <dbReference type="ARBA" id="ARBA00022989"/>
    </source>
</evidence>
<reference evidence="11" key="2">
    <citation type="submission" date="2020-08" db="EMBL/GenBank/DDBJ databases">
        <authorList>
            <person name="Cejkova D."/>
            <person name="Kubasova T."/>
            <person name="Jahodarova E."/>
            <person name="Rychlik I."/>
        </authorList>
    </citation>
    <scope>NUCLEOTIDE SEQUENCE</scope>
    <source>
        <strain evidence="11">An423</strain>
    </source>
</reference>
<accession>A0A7W8FZ69</accession>
<dbReference type="RefSeq" id="WP_183376687.1">
    <property type="nucleotide sequence ID" value="NZ_JACHHD010000019.1"/>
</dbReference>
<keyword evidence="6 9" id="KW-0812">Transmembrane</keyword>
<evidence type="ECO:0000256" key="5">
    <source>
        <dbReference type="ARBA" id="ARBA00022683"/>
    </source>
</evidence>
<organism evidence="10 12">
    <name type="scientific">Faecalicoccus acidiformans</name>
    <dbReference type="NCBI Taxonomy" id="915173"/>
    <lineage>
        <taxon>Bacteria</taxon>
        <taxon>Bacillati</taxon>
        <taxon>Bacillota</taxon>
        <taxon>Erysipelotrichia</taxon>
        <taxon>Erysipelotrichales</taxon>
        <taxon>Erysipelotrichaceae</taxon>
        <taxon>Faecalicoccus</taxon>
    </lineage>
</organism>
<dbReference type="PANTHER" id="PTHR32502:SF28">
    <property type="entry name" value="PHOSPHOTRANSFERASE SYSTEM SUGAR-SPECIFIC EIIC COMPONENT"/>
    <property type="match status" value="1"/>
</dbReference>
<evidence type="ECO:0000256" key="1">
    <source>
        <dbReference type="ARBA" id="ARBA00004651"/>
    </source>
</evidence>
<comment type="subcellular location">
    <subcellularLocation>
        <location evidence="1">Cell membrane</location>
        <topology evidence="1">Multi-pass membrane protein</topology>
    </subcellularLocation>
</comment>
<keyword evidence="13" id="KW-1185">Reference proteome</keyword>
<dbReference type="GO" id="GO:0009401">
    <property type="term" value="P:phosphoenolpyruvate-dependent sugar phosphotransferase system"/>
    <property type="evidence" value="ECO:0007669"/>
    <property type="project" value="UniProtKB-KW"/>
</dbReference>
<feature type="transmembrane region" description="Helical" evidence="9">
    <location>
        <begin position="175"/>
        <end position="197"/>
    </location>
</feature>
<gene>
    <name evidence="11" type="ORF">H5982_07900</name>
    <name evidence="10" type="ORF">HNQ43_001665</name>
</gene>
<evidence type="ECO:0000313" key="12">
    <source>
        <dbReference type="Proteomes" id="UP000521313"/>
    </source>
</evidence>
<keyword evidence="8 9" id="KW-0472">Membrane</keyword>
<evidence type="ECO:0000256" key="3">
    <source>
        <dbReference type="ARBA" id="ARBA00022475"/>
    </source>
</evidence>
<dbReference type="Proteomes" id="UP000521313">
    <property type="component" value="Unassembled WGS sequence"/>
</dbReference>
<evidence type="ECO:0000256" key="9">
    <source>
        <dbReference type="SAM" id="Phobius"/>
    </source>
</evidence>
<sequence>MLEILQDILIILLAGYMTWDNGSGVQVIGAWPACTGFVMGLITGDWNTSLVIGGTLQLMSLGVTALGGASIPEYGVATIVSIFIATRTGVSTGEAVAVGLPVGMLTLQLDVFVKYVNTFFAHWEQKLLHEKKFSQMQGAYILSVFIWSLKYVIPVTAVVIFGAPLVNLVTKAIPTWFTTGLEVAGNMLPVLGVGLLLHYMPVKKHLSFLIAGFVLTAYLNLPILGVALLGAAAGYIIYRNETEKTKNASYCLVNDMEGDDFDE</sequence>
<feature type="transmembrane region" description="Helical" evidence="9">
    <location>
        <begin position="139"/>
        <end position="163"/>
    </location>
</feature>
<comment type="caution">
    <text evidence="10">The sequence shown here is derived from an EMBL/GenBank/DDBJ whole genome shotgun (WGS) entry which is preliminary data.</text>
</comment>
<keyword evidence="3" id="KW-1003">Cell membrane</keyword>
<keyword evidence="7 9" id="KW-1133">Transmembrane helix</keyword>
<evidence type="ECO:0000256" key="2">
    <source>
        <dbReference type="ARBA" id="ARBA00022448"/>
    </source>
</evidence>
<dbReference type="GO" id="GO:0005886">
    <property type="term" value="C:plasma membrane"/>
    <property type="evidence" value="ECO:0007669"/>
    <property type="project" value="UniProtKB-SubCell"/>
</dbReference>
<keyword evidence="4 11" id="KW-0762">Sugar transport</keyword>
<evidence type="ECO:0000313" key="13">
    <source>
        <dbReference type="Proteomes" id="UP000775500"/>
    </source>
</evidence>
<dbReference type="EMBL" id="JACHHD010000019">
    <property type="protein sequence ID" value="MBB5185590.1"/>
    <property type="molecule type" value="Genomic_DNA"/>
</dbReference>
<dbReference type="PROSITE" id="PS51106">
    <property type="entry name" value="PTS_EIIC_TYPE_4"/>
    <property type="match status" value="1"/>
</dbReference>
<keyword evidence="2" id="KW-0813">Transport</keyword>
<name>A0A7W8FZ69_9FIRM</name>
<dbReference type="InterPro" id="IPR050303">
    <property type="entry name" value="GatZ_KbaZ_carbometab"/>
</dbReference>
<dbReference type="AlphaFoldDB" id="A0A7W8FZ69"/>
<dbReference type="Pfam" id="PF03609">
    <property type="entry name" value="EII-Sor"/>
    <property type="match status" value="1"/>
</dbReference>
<reference evidence="10 12" key="1">
    <citation type="submission" date="2020-08" db="EMBL/GenBank/DDBJ databases">
        <title>Genomic Encyclopedia of Type Strains, Phase IV (KMG-IV): sequencing the most valuable type-strain genomes for metagenomic binning, comparative biology and taxonomic classification.</title>
        <authorList>
            <person name="Goeker M."/>
        </authorList>
    </citation>
    <scope>NUCLEOTIDE SEQUENCE [LARGE SCALE GENOMIC DNA]</scope>
    <source>
        <strain evidence="10 12">DSM 26963</strain>
    </source>
</reference>
<feature type="transmembrane region" description="Helical" evidence="9">
    <location>
        <begin position="209"/>
        <end position="238"/>
    </location>
</feature>
<protein>
    <submittedName>
        <fullName evidence="11">PTS sugar transporter subunit IIC</fullName>
    </submittedName>
    <submittedName>
        <fullName evidence="10">PTS system mannose-specific IIC component</fullName>
    </submittedName>
</protein>
<dbReference type="PANTHER" id="PTHR32502">
    <property type="entry name" value="N-ACETYLGALACTOSAMINE PERMEASE II COMPONENT-RELATED"/>
    <property type="match status" value="1"/>
</dbReference>
<evidence type="ECO:0000256" key="6">
    <source>
        <dbReference type="ARBA" id="ARBA00022692"/>
    </source>
</evidence>
<evidence type="ECO:0000313" key="11">
    <source>
        <dbReference type="EMBL" id="MBM6832022.1"/>
    </source>
</evidence>
<keyword evidence="5" id="KW-0598">Phosphotransferase system</keyword>
<evidence type="ECO:0000256" key="8">
    <source>
        <dbReference type="ARBA" id="ARBA00023136"/>
    </source>
</evidence>
<dbReference type="Proteomes" id="UP000775500">
    <property type="component" value="Unassembled WGS sequence"/>
</dbReference>
<dbReference type="EMBL" id="JACJLU010000011">
    <property type="protein sequence ID" value="MBM6832022.1"/>
    <property type="molecule type" value="Genomic_DNA"/>
</dbReference>
<dbReference type="InterPro" id="IPR004700">
    <property type="entry name" value="PTS_IIC_man"/>
</dbReference>
<evidence type="ECO:0000313" key="10">
    <source>
        <dbReference type="EMBL" id="MBB5185590.1"/>
    </source>
</evidence>
<reference evidence="11 13" key="3">
    <citation type="journal article" date="2021" name="Sci. Rep.">
        <title>The distribution of antibiotic resistance genes in chicken gut microbiota commensals.</title>
        <authorList>
            <person name="Juricova H."/>
            <person name="Matiasovicova J."/>
            <person name="Kubasova T."/>
            <person name="Cejkova D."/>
            <person name="Rychlik I."/>
        </authorList>
    </citation>
    <scope>NUCLEOTIDE SEQUENCE [LARGE SCALE GENOMIC DNA]</scope>
    <source>
        <strain evidence="11 13">An423</strain>
    </source>
</reference>
<evidence type="ECO:0000256" key="4">
    <source>
        <dbReference type="ARBA" id="ARBA00022597"/>
    </source>
</evidence>
<proteinExistence type="predicted"/>